<dbReference type="Proteomes" id="UP000231279">
    <property type="component" value="Unassembled WGS sequence"/>
</dbReference>
<gene>
    <name evidence="2" type="ORF">CDL12_25889</name>
</gene>
<dbReference type="PANTHER" id="PTHR31973">
    <property type="entry name" value="POLYPROTEIN, PUTATIVE-RELATED"/>
    <property type="match status" value="1"/>
</dbReference>
<evidence type="ECO:0000313" key="2">
    <source>
        <dbReference type="EMBL" id="PIN01601.1"/>
    </source>
</evidence>
<organism evidence="2 3">
    <name type="scientific">Handroanthus impetiginosus</name>
    <dbReference type="NCBI Taxonomy" id="429701"/>
    <lineage>
        <taxon>Eukaryota</taxon>
        <taxon>Viridiplantae</taxon>
        <taxon>Streptophyta</taxon>
        <taxon>Embryophyta</taxon>
        <taxon>Tracheophyta</taxon>
        <taxon>Spermatophyta</taxon>
        <taxon>Magnoliopsida</taxon>
        <taxon>eudicotyledons</taxon>
        <taxon>Gunneridae</taxon>
        <taxon>Pentapetalae</taxon>
        <taxon>asterids</taxon>
        <taxon>lamiids</taxon>
        <taxon>Lamiales</taxon>
        <taxon>Bignoniaceae</taxon>
        <taxon>Crescentiina</taxon>
        <taxon>Tabebuia alliance</taxon>
        <taxon>Handroanthus</taxon>
    </lineage>
</organism>
<protein>
    <submittedName>
        <fullName evidence="2">Uncharacterized protein</fullName>
    </submittedName>
</protein>
<name>A0A2G9G8J1_9LAMI</name>
<feature type="compositionally biased region" description="Acidic residues" evidence="1">
    <location>
        <begin position="33"/>
        <end position="43"/>
    </location>
</feature>
<proteinExistence type="predicted"/>
<comment type="caution">
    <text evidence="2">The sequence shown here is derived from an EMBL/GenBank/DDBJ whole genome shotgun (WGS) entry which is preliminary data.</text>
</comment>
<keyword evidence="3" id="KW-1185">Reference proteome</keyword>
<dbReference type="OrthoDB" id="1743623at2759"/>
<evidence type="ECO:0000256" key="1">
    <source>
        <dbReference type="SAM" id="MobiDB-lite"/>
    </source>
</evidence>
<evidence type="ECO:0000313" key="3">
    <source>
        <dbReference type="Proteomes" id="UP000231279"/>
    </source>
</evidence>
<dbReference type="AlphaFoldDB" id="A0A2G9G8J1"/>
<feature type="region of interest" description="Disordered" evidence="1">
    <location>
        <begin position="1"/>
        <end position="58"/>
    </location>
</feature>
<accession>A0A2G9G8J1</accession>
<dbReference type="PANTHER" id="PTHR31973:SF187">
    <property type="entry name" value="MUTATOR TRANSPOSASE MUDRA PROTEIN"/>
    <property type="match status" value="1"/>
</dbReference>
<feature type="compositionally biased region" description="Polar residues" evidence="1">
    <location>
        <begin position="1"/>
        <end position="10"/>
    </location>
</feature>
<dbReference type="EMBL" id="NKXS01006341">
    <property type="protein sequence ID" value="PIN01601.1"/>
    <property type="molecule type" value="Genomic_DNA"/>
</dbReference>
<reference evidence="3" key="1">
    <citation type="journal article" date="2018" name="Gigascience">
        <title>Genome assembly of the Pink Ipe (Handroanthus impetiginosus, Bignoniaceae), a highly valued, ecologically keystone Neotropical timber forest tree.</title>
        <authorList>
            <person name="Silva-Junior O.B."/>
            <person name="Grattapaglia D."/>
            <person name="Novaes E."/>
            <person name="Collevatti R.G."/>
        </authorList>
    </citation>
    <scope>NUCLEOTIDE SEQUENCE [LARGE SCALE GENOMIC DNA]</scope>
    <source>
        <strain evidence="3">cv. UFG-1</strain>
    </source>
</reference>
<sequence>MQTSPQPHTQNDPRNKMPSEFENVTLPKYRDEGDVECESDESDPLYKDGEESDNRDDDDLIFQSIVDVDAEWAGIEDEGEGNVVGKGKENIFESEIESSNEKEIVWDSDAILDSDCGSDGIKFQTKEKFRMAIHAEAVQSMRNIKIKRNDKERIYVKCETPNLGYVSSSYLAKRFINKLKYDSKRKTEGFRQDMVEDMGVSVSWHKAYRAKQKIIKMIEGDPKMGCHLSGPHKEVILTTVGIDPNNEPSPVSYVVAEILWKAAYNTTVGEFKKQMMAMA</sequence>